<dbReference type="EMBL" id="NBNE01000622">
    <property type="protein sequence ID" value="OWZ18226.1"/>
    <property type="molecule type" value="Genomic_DNA"/>
</dbReference>
<feature type="region of interest" description="Disordered" evidence="1">
    <location>
        <begin position="48"/>
        <end position="67"/>
    </location>
</feature>
<evidence type="ECO:0000313" key="3">
    <source>
        <dbReference type="Proteomes" id="UP000198211"/>
    </source>
</evidence>
<proteinExistence type="predicted"/>
<comment type="caution">
    <text evidence="2">The sequence shown here is derived from an EMBL/GenBank/DDBJ whole genome shotgun (WGS) entry which is preliminary data.</text>
</comment>
<gene>
    <name evidence="2" type="ORF">PHMEG_0007719</name>
</gene>
<protein>
    <submittedName>
        <fullName evidence="2">Uncharacterized protein</fullName>
    </submittedName>
</protein>
<evidence type="ECO:0000256" key="1">
    <source>
        <dbReference type="SAM" id="MobiDB-lite"/>
    </source>
</evidence>
<keyword evidence="3" id="KW-1185">Reference proteome</keyword>
<dbReference type="AlphaFoldDB" id="A0A225WKH6"/>
<reference evidence="3" key="1">
    <citation type="submission" date="2017-03" db="EMBL/GenBank/DDBJ databases">
        <title>Phytopthora megakarya and P. palmivora, two closely related causual agents of cacao black pod achieved similar genome size and gene model numbers by different mechanisms.</title>
        <authorList>
            <person name="Ali S."/>
            <person name="Shao J."/>
            <person name="Larry D.J."/>
            <person name="Kronmiller B."/>
            <person name="Shen D."/>
            <person name="Strem M.D."/>
            <person name="Melnick R.L."/>
            <person name="Guiltinan M.J."/>
            <person name="Tyler B.M."/>
            <person name="Meinhardt L.W."/>
            <person name="Bailey B.A."/>
        </authorList>
    </citation>
    <scope>NUCLEOTIDE SEQUENCE [LARGE SCALE GENOMIC DNA]</scope>
    <source>
        <strain evidence="3">zdho120</strain>
    </source>
</reference>
<dbReference type="STRING" id="4795.A0A225WKH6"/>
<dbReference type="Proteomes" id="UP000198211">
    <property type="component" value="Unassembled WGS sequence"/>
</dbReference>
<name>A0A225WKH6_9STRA</name>
<evidence type="ECO:0000313" key="2">
    <source>
        <dbReference type="EMBL" id="OWZ18226.1"/>
    </source>
</evidence>
<organism evidence="2 3">
    <name type="scientific">Phytophthora megakarya</name>
    <dbReference type="NCBI Taxonomy" id="4795"/>
    <lineage>
        <taxon>Eukaryota</taxon>
        <taxon>Sar</taxon>
        <taxon>Stramenopiles</taxon>
        <taxon>Oomycota</taxon>
        <taxon>Peronosporomycetes</taxon>
        <taxon>Peronosporales</taxon>
        <taxon>Peronosporaceae</taxon>
        <taxon>Phytophthora</taxon>
    </lineage>
</organism>
<accession>A0A225WKH6</accession>
<dbReference type="OrthoDB" id="116026at2759"/>
<sequence>MLQIQRNSQALEQMSSELEDARTQISTMHGQIQLEVISRHSVTQERDRLQEQYQSDRQNWKSTQEHRDALEKRAADEFRKMDLELRHSNQTLSRMRIEWESEKSQREKTETRLQKLSTFLDVNDGYYVRTSKDHALQIAYRDLQAQQKNCREQESAKLDAQSEVAALVQR</sequence>
<feature type="compositionally biased region" description="Polar residues" evidence="1">
    <location>
        <begin position="51"/>
        <end position="62"/>
    </location>
</feature>